<evidence type="ECO:0000313" key="2">
    <source>
        <dbReference type="Proteomes" id="UP000321110"/>
    </source>
</evidence>
<name>A0A5C7W1Z2_AQUAC</name>
<dbReference type="Proteomes" id="UP000321110">
    <property type="component" value="Unassembled WGS sequence"/>
</dbReference>
<dbReference type="AlphaFoldDB" id="A0A5C7W1Z2"/>
<sequence length="170" mass="18564">MNKFMLAIALRSAKEWAKSDISSFSRYFDLSQADRAWLVDASDNEISSLCQLPTSVLQVNFNVTKALPDANCLTSAPSNAISTISMILTGVADELRANLRVGMLAWGITDPNKAEWLSQTNVEQRIALAVAGEINFSLRVNSKRLKLDSPDATTQMANLMKILSGSSKSH</sequence>
<protein>
    <submittedName>
        <fullName evidence="1">Uncharacterized protein</fullName>
    </submittedName>
</protein>
<organism evidence="1 2">
    <name type="scientific">Aquipseudomonas alcaligenes</name>
    <name type="common">Pseudomonas alcaligenes</name>
    <dbReference type="NCBI Taxonomy" id="43263"/>
    <lineage>
        <taxon>Bacteria</taxon>
        <taxon>Pseudomonadati</taxon>
        <taxon>Pseudomonadota</taxon>
        <taxon>Gammaproteobacteria</taxon>
        <taxon>Pseudomonadales</taxon>
        <taxon>Pseudomonadaceae</taxon>
        <taxon>Aquipseudomonas</taxon>
    </lineage>
</organism>
<gene>
    <name evidence="1" type="ORF">E6Q69_10215</name>
</gene>
<evidence type="ECO:0000313" key="1">
    <source>
        <dbReference type="EMBL" id="TXI31961.1"/>
    </source>
</evidence>
<proteinExistence type="predicted"/>
<reference evidence="1 2" key="1">
    <citation type="submission" date="2018-09" db="EMBL/GenBank/DDBJ databases">
        <title>Metagenome Assembled Genomes from an Advanced Water Purification Facility.</title>
        <authorList>
            <person name="Stamps B.W."/>
            <person name="Spear J.R."/>
        </authorList>
    </citation>
    <scope>NUCLEOTIDE SEQUENCE [LARGE SCALE GENOMIC DNA]</scope>
    <source>
        <strain evidence="1">Bin_52_1</strain>
    </source>
</reference>
<accession>A0A5C7W1Z2</accession>
<comment type="caution">
    <text evidence="1">The sequence shown here is derived from an EMBL/GenBank/DDBJ whole genome shotgun (WGS) entry which is preliminary data.</text>
</comment>
<dbReference type="EMBL" id="SSFO01000168">
    <property type="protein sequence ID" value="TXI31961.1"/>
    <property type="molecule type" value="Genomic_DNA"/>
</dbReference>